<evidence type="ECO:0000256" key="3">
    <source>
        <dbReference type="SAM" id="SignalP"/>
    </source>
</evidence>
<feature type="signal peptide" evidence="3">
    <location>
        <begin position="1"/>
        <end position="20"/>
    </location>
</feature>
<dbReference type="Pfam" id="PF13306">
    <property type="entry name" value="LRR_5"/>
    <property type="match status" value="1"/>
</dbReference>
<dbReference type="AlphaFoldDB" id="A0A2N8U217"/>
<evidence type="ECO:0000313" key="5">
    <source>
        <dbReference type="Proteomes" id="UP000233776"/>
    </source>
</evidence>
<keyword evidence="1" id="KW-0175">Coiled coil</keyword>
<sequence>MKKFSFVLLPILTFPAIAAACDNKDKATKNPDNQDQSASEIQKLKDELQYEITKATSKRNHYLGDYTDYAFNQSAKVIQEAVYVHHNAKTVEEVKKAIEKLKAGIKEIDAYFALSKEEKQKLARKDFNKALVAAKEAKAKLTKPSAIKVLDDSIAKAESNKEGDPHYFTSLLKWTYKSKKDIEEAQKLEEKSDKELLKLYLSKESNILNTFNREYNASGSFDMQAEKLKEIFKKANENKNEDYRDQEVNLRKEISEILEKISKEAITPSKANELAKLVKNGELIIGDDYKYILSDAFADNKKIKKVTLGKKIEKIERGAFDNSGVETITFNENLKSLEGFNNTKVKELTLPKKLEKFAAFNSTKITKLLLPKTLKSFALNNTFLEELEFESDFKFNTVSPDSYYESIAINQQLLPSLKKIYVSDDSAKKNLLEKLKTIITESKKIKLGEDYIKFLAYIVNVKIVKKFASINEDKKKKIIDALKGGTPKDETLKKETKSEINEFVADLKSENLKDTLEKVLNSYKYEKISAKNKFEVFDAAIEMLKDILRAYGFDLKTETIKNDPDLKQYHHETGVTPGEIINYFDSEKEKYENGKNGSDSNQWENIVQVKQAK</sequence>
<reference evidence="4 5" key="1">
    <citation type="submission" date="2016-06" db="EMBL/GenBank/DDBJ databases">
        <authorList>
            <person name="Kjaerup R.B."/>
            <person name="Dalgaard T.S."/>
            <person name="Juul-Madsen H.R."/>
        </authorList>
    </citation>
    <scope>NUCLEOTIDE SEQUENCE [LARGE SCALE GENOMIC DNA]</scope>
    <source>
        <strain evidence="4">JF4278</strain>
    </source>
</reference>
<evidence type="ECO:0000256" key="1">
    <source>
        <dbReference type="SAM" id="Coils"/>
    </source>
</evidence>
<dbReference type="Gene3D" id="3.80.10.10">
    <property type="entry name" value="Ribonuclease Inhibitor"/>
    <property type="match status" value="1"/>
</dbReference>
<dbReference type="Proteomes" id="UP000233776">
    <property type="component" value="Chromosome I"/>
</dbReference>
<feature type="compositionally biased region" description="Polar residues" evidence="2">
    <location>
        <begin position="595"/>
        <end position="605"/>
    </location>
</feature>
<feature type="region of interest" description="Disordered" evidence="2">
    <location>
        <begin position="591"/>
        <end position="613"/>
    </location>
</feature>
<feature type="coiled-coil region" evidence="1">
    <location>
        <begin position="233"/>
        <end position="260"/>
    </location>
</feature>
<evidence type="ECO:0000313" key="4">
    <source>
        <dbReference type="EMBL" id="SBO46045.1"/>
    </source>
</evidence>
<dbReference type="PROSITE" id="PS51257">
    <property type="entry name" value="PROKAR_LIPOPROTEIN"/>
    <property type="match status" value="1"/>
</dbReference>
<name>A0A2N8U217_MYCBV</name>
<keyword evidence="3" id="KW-0732">Signal</keyword>
<dbReference type="InterPro" id="IPR026906">
    <property type="entry name" value="LRR_5"/>
</dbReference>
<gene>
    <name evidence="4" type="ORF">MBOVJF4278_00271</name>
</gene>
<dbReference type="RefSeq" id="WP_075271013.1">
    <property type="nucleotide sequence ID" value="NZ_CP022589.1"/>
</dbReference>
<accession>A0A2N8U217</accession>
<dbReference type="InterPro" id="IPR032675">
    <property type="entry name" value="LRR_dom_sf"/>
</dbReference>
<feature type="chain" id="PRO_5043523191" evidence="3">
    <location>
        <begin position="21"/>
        <end position="613"/>
    </location>
</feature>
<dbReference type="EMBL" id="LT578453">
    <property type="protein sequence ID" value="SBO46045.1"/>
    <property type="molecule type" value="Genomic_DNA"/>
</dbReference>
<evidence type="ECO:0000256" key="2">
    <source>
        <dbReference type="SAM" id="MobiDB-lite"/>
    </source>
</evidence>
<organism evidence="4 5">
    <name type="scientific">Mycoplasmopsis bovis</name>
    <name type="common">Mycoplasma bovis</name>
    <dbReference type="NCBI Taxonomy" id="28903"/>
    <lineage>
        <taxon>Bacteria</taxon>
        <taxon>Bacillati</taxon>
        <taxon>Mycoplasmatota</taxon>
        <taxon>Mycoplasmoidales</taxon>
        <taxon>Metamycoplasmataceae</taxon>
        <taxon>Mycoplasmopsis</taxon>
    </lineage>
</organism>
<protein>
    <submittedName>
        <fullName evidence="4">Uncharacterized protein</fullName>
    </submittedName>
</protein>
<proteinExistence type="predicted"/>